<dbReference type="InterPro" id="IPR019446">
    <property type="entry name" value="BMT5-like"/>
</dbReference>
<reference evidence="2 3" key="1">
    <citation type="submission" date="2016-09" db="EMBL/GenBank/DDBJ databases">
        <title>Extensive genetic diversity and differential bi-allelic expression allows diatom success in the polar Southern Ocean.</title>
        <authorList>
            <consortium name="DOE Joint Genome Institute"/>
            <person name="Mock T."/>
            <person name="Otillar R.P."/>
            <person name="Strauss J."/>
            <person name="Dupont C."/>
            <person name="Frickenhaus S."/>
            <person name="Maumus F."/>
            <person name="Mcmullan M."/>
            <person name="Sanges R."/>
            <person name="Schmutz J."/>
            <person name="Toseland A."/>
            <person name="Valas R."/>
            <person name="Veluchamy A."/>
            <person name="Ward B.J."/>
            <person name="Allen A."/>
            <person name="Barry K."/>
            <person name="Falciatore A."/>
            <person name="Ferrante M."/>
            <person name="Fortunato A.E."/>
            <person name="Gloeckner G."/>
            <person name="Gruber A."/>
            <person name="Hipkin R."/>
            <person name="Janech M."/>
            <person name="Kroth P."/>
            <person name="Leese F."/>
            <person name="Lindquist E."/>
            <person name="Lyon B.R."/>
            <person name="Martin J."/>
            <person name="Mayer C."/>
            <person name="Parker M."/>
            <person name="Quesneville H."/>
            <person name="Raymond J."/>
            <person name="Uhlig C."/>
            <person name="Valentin K.U."/>
            <person name="Worden A.Z."/>
            <person name="Armbrust E.V."/>
            <person name="Bowler C."/>
            <person name="Green B."/>
            <person name="Moulton V."/>
            <person name="Van Oosterhout C."/>
            <person name="Grigoriev I."/>
        </authorList>
    </citation>
    <scope>NUCLEOTIDE SEQUENCE [LARGE SCALE GENOMIC DNA]</scope>
    <source>
        <strain evidence="2 3">CCMP1102</strain>
    </source>
</reference>
<dbReference type="KEGG" id="fcy:FRACYDRAFT_238469"/>
<dbReference type="PANTHER" id="PTHR11538:SF26">
    <property type="entry name" value="FERREDOXIN-FOLD ANTICODON-BINDING DOMAIN-CONTAINING PROTEIN 1"/>
    <property type="match status" value="1"/>
</dbReference>
<dbReference type="SUPFAM" id="SSF53335">
    <property type="entry name" value="S-adenosyl-L-methionine-dependent methyltransferases"/>
    <property type="match status" value="1"/>
</dbReference>
<protein>
    <recommendedName>
        <fullName evidence="1">25S rRNA (uridine-N(3))-methyltransferase BMT5-like domain-containing protein</fullName>
    </recommendedName>
</protein>
<evidence type="ECO:0000313" key="3">
    <source>
        <dbReference type="Proteomes" id="UP000095751"/>
    </source>
</evidence>
<dbReference type="Gene3D" id="3.40.50.150">
    <property type="entry name" value="Vaccinia Virus protein VP39"/>
    <property type="match status" value="1"/>
</dbReference>
<dbReference type="PANTHER" id="PTHR11538">
    <property type="entry name" value="PHENYLALANYL-TRNA SYNTHETASE"/>
    <property type="match status" value="1"/>
</dbReference>
<dbReference type="InterPro" id="IPR029063">
    <property type="entry name" value="SAM-dependent_MTases_sf"/>
</dbReference>
<gene>
    <name evidence="2" type="ORF">FRACYDRAFT_238469</name>
</gene>
<accession>A0A1E7FJ28</accession>
<dbReference type="OrthoDB" id="273345at2759"/>
<keyword evidence="3" id="KW-1185">Reference proteome</keyword>
<dbReference type="Proteomes" id="UP000095751">
    <property type="component" value="Unassembled WGS sequence"/>
</dbReference>
<proteinExistence type="predicted"/>
<dbReference type="Pfam" id="PF10354">
    <property type="entry name" value="BMT5-like"/>
    <property type="match status" value="1"/>
</dbReference>
<dbReference type="AlphaFoldDB" id="A0A1E7FJ28"/>
<sequence length="524" mass="59770">MFSFIVASGSTRRSSCILRHLSGSPPFAPVFKRQYTIGIDKIDRAKFPESRDMLKGMRTLATRLFSHINTGDDSDDDDDDDNNFRFPPLTGNILVVGDRDFSYTVSLAYRNQTTGNAKITASSLDTKDYIEETYSKGKANLDSLDLDSNIQLKHELDITEFGSLGNEQVWDSIVWNFPYSPNTPLAYHLKREALMTGFFQNMSQILKPYGFIYITLCDQHGDDSQWDLEGFAWNNKLAVTEVSSFCDFNITGDIDCLTYVLRHQNDSELKLKDKYFLELEKLAPIQREIYETCFTPGQALQQFEKEGNILSNQLFEFYGKKFGSIQTPQIDTFKELFSVMNSELTNSLNLLSYEGHFTVEEVHTLLEEEGEIPLENFNTIYTGRFGKSPMYTPDKLVDSLKILSKIGTFYLIEQSTEEKYQYVLTSKSCTADKVQKLPEKETATKLAAGAFSVEYGICELLKESDNGEIHLGGFWFKFKQKYGRPPFPEGVKLKDELVRLSHSGKFQLETRRGGLWITLPTNAK</sequence>
<evidence type="ECO:0000313" key="2">
    <source>
        <dbReference type="EMBL" id="OEU18035.1"/>
    </source>
</evidence>
<dbReference type="GO" id="GO:0005737">
    <property type="term" value="C:cytoplasm"/>
    <property type="evidence" value="ECO:0007669"/>
    <property type="project" value="TreeGrafter"/>
</dbReference>
<dbReference type="InParanoid" id="A0A1E7FJ28"/>
<dbReference type="EMBL" id="KV784357">
    <property type="protein sequence ID" value="OEU18035.1"/>
    <property type="molecule type" value="Genomic_DNA"/>
</dbReference>
<organism evidence="2 3">
    <name type="scientific">Fragilariopsis cylindrus CCMP1102</name>
    <dbReference type="NCBI Taxonomy" id="635003"/>
    <lineage>
        <taxon>Eukaryota</taxon>
        <taxon>Sar</taxon>
        <taxon>Stramenopiles</taxon>
        <taxon>Ochrophyta</taxon>
        <taxon>Bacillariophyta</taxon>
        <taxon>Bacillariophyceae</taxon>
        <taxon>Bacillariophycidae</taxon>
        <taxon>Bacillariales</taxon>
        <taxon>Bacillariaceae</taxon>
        <taxon>Fragilariopsis</taxon>
    </lineage>
</organism>
<feature type="domain" description="25S rRNA (uridine-N(3))-methyltransferase BMT5-like" evidence="1">
    <location>
        <begin position="94"/>
        <end position="245"/>
    </location>
</feature>
<dbReference type="GO" id="GO:0070475">
    <property type="term" value="P:rRNA base methylation"/>
    <property type="evidence" value="ECO:0007669"/>
    <property type="project" value="InterPro"/>
</dbReference>
<dbReference type="GO" id="GO:0070042">
    <property type="term" value="F:rRNA (uridine-N3-)-methyltransferase activity"/>
    <property type="evidence" value="ECO:0007669"/>
    <property type="project" value="InterPro"/>
</dbReference>
<evidence type="ECO:0000259" key="1">
    <source>
        <dbReference type="Pfam" id="PF10354"/>
    </source>
</evidence>
<name>A0A1E7FJ28_9STRA</name>